<dbReference type="Proteomes" id="UP001597374">
    <property type="component" value="Unassembled WGS sequence"/>
</dbReference>
<gene>
    <name evidence="2" type="ORF">ACFSKP_11275</name>
</gene>
<accession>A0ABW5CYF9</accession>
<dbReference type="InterPro" id="IPR019861">
    <property type="entry name" value="PorP/SprF_Bacteroidetes"/>
</dbReference>
<dbReference type="EMBL" id="JBHUIM010000001">
    <property type="protein sequence ID" value="MFD2246838.1"/>
    <property type="molecule type" value="Genomic_DNA"/>
</dbReference>
<reference evidence="3" key="1">
    <citation type="journal article" date="2019" name="Int. J. Syst. Evol. Microbiol.">
        <title>The Global Catalogue of Microorganisms (GCM) 10K type strain sequencing project: providing services to taxonomists for standard genome sequencing and annotation.</title>
        <authorList>
            <consortium name="The Broad Institute Genomics Platform"/>
            <consortium name="The Broad Institute Genome Sequencing Center for Infectious Disease"/>
            <person name="Wu L."/>
            <person name="Ma J."/>
        </authorList>
    </citation>
    <scope>NUCLEOTIDE SEQUENCE [LARGE SCALE GENOMIC DNA]</scope>
    <source>
        <strain evidence="3">CGMCC 4.1782</strain>
    </source>
</reference>
<keyword evidence="3" id="KW-1185">Reference proteome</keyword>
<organism evidence="2 3">
    <name type="scientific">Pontibacter ruber</name>
    <dbReference type="NCBI Taxonomy" id="1343895"/>
    <lineage>
        <taxon>Bacteria</taxon>
        <taxon>Pseudomonadati</taxon>
        <taxon>Bacteroidota</taxon>
        <taxon>Cytophagia</taxon>
        <taxon>Cytophagales</taxon>
        <taxon>Hymenobacteraceae</taxon>
        <taxon>Pontibacter</taxon>
    </lineage>
</organism>
<dbReference type="Pfam" id="PF11751">
    <property type="entry name" value="PorP_SprF"/>
    <property type="match status" value="1"/>
</dbReference>
<proteinExistence type="predicted"/>
<keyword evidence="1" id="KW-0732">Signal</keyword>
<evidence type="ECO:0000313" key="2">
    <source>
        <dbReference type="EMBL" id="MFD2246838.1"/>
    </source>
</evidence>
<protein>
    <submittedName>
        <fullName evidence="2">Type IX secretion system membrane protein PorP/SprF</fullName>
    </submittedName>
</protein>
<dbReference type="RefSeq" id="WP_250428616.1">
    <property type="nucleotide sequence ID" value="NZ_JALPRR010000001.1"/>
</dbReference>
<feature type="chain" id="PRO_5045772790" evidence="1">
    <location>
        <begin position="19"/>
        <end position="317"/>
    </location>
</feature>
<feature type="signal peptide" evidence="1">
    <location>
        <begin position="1"/>
        <end position="18"/>
    </location>
</feature>
<sequence>MRKIWVILGLLLANGAYAQQAPQYTQYIFNELIINPAYAGSKEIININATHRSQWTGLEGAPTTQTLSVDGASRNGRIGWGFNAVNDELGVQKQSGVYANLAVRLNLSETAKLGLGFAGGASQYTLDGTKLKPGSTKPDMAIPQGRETELLPDARVGLFFNTERFYTGFSVANLIPFKGEDNLLIATPRRHYFLSTGYVVDLGPNFQFKPSIMVKEDFESPTNVDLNAFILLSERIWLGGSYRTAAPLFSKPQEDYELNGRNAWAAIAQLYVTPKLRIGYSYDMSLNDMKDFASHEVSVGFYFFKKQDAHMMTPRYF</sequence>
<evidence type="ECO:0000256" key="1">
    <source>
        <dbReference type="SAM" id="SignalP"/>
    </source>
</evidence>
<comment type="caution">
    <text evidence="2">The sequence shown here is derived from an EMBL/GenBank/DDBJ whole genome shotgun (WGS) entry which is preliminary data.</text>
</comment>
<evidence type="ECO:0000313" key="3">
    <source>
        <dbReference type="Proteomes" id="UP001597374"/>
    </source>
</evidence>
<dbReference type="NCBIfam" id="TIGR03519">
    <property type="entry name" value="T9SS_PorP_fam"/>
    <property type="match status" value="1"/>
</dbReference>
<name>A0ABW5CYF9_9BACT</name>